<reference evidence="1" key="1">
    <citation type="submission" date="2014-09" db="EMBL/GenBank/DDBJ databases">
        <authorList>
            <person name="Magalhaes I.L.F."/>
            <person name="Oliveira U."/>
            <person name="Santos F.R."/>
            <person name="Vidigal T.H.D.A."/>
            <person name="Brescovit A.D."/>
            <person name="Santos A.J."/>
        </authorList>
    </citation>
    <scope>NUCLEOTIDE SEQUENCE</scope>
    <source>
        <tissue evidence="1">Shoot tissue taken approximately 20 cm above the soil surface</tissue>
    </source>
</reference>
<proteinExistence type="predicted"/>
<evidence type="ECO:0000313" key="1">
    <source>
        <dbReference type="EMBL" id="JAD34144.1"/>
    </source>
</evidence>
<organism evidence="1">
    <name type="scientific">Arundo donax</name>
    <name type="common">Giant reed</name>
    <name type="synonym">Donax arundinaceus</name>
    <dbReference type="NCBI Taxonomy" id="35708"/>
    <lineage>
        <taxon>Eukaryota</taxon>
        <taxon>Viridiplantae</taxon>
        <taxon>Streptophyta</taxon>
        <taxon>Embryophyta</taxon>
        <taxon>Tracheophyta</taxon>
        <taxon>Spermatophyta</taxon>
        <taxon>Magnoliopsida</taxon>
        <taxon>Liliopsida</taxon>
        <taxon>Poales</taxon>
        <taxon>Poaceae</taxon>
        <taxon>PACMAD clade</taxon>
        <taxon>Arundinoideae</taxon>
        <taxon>Arundineae</taxon>
        <taxon>Arundo</taxon>
    </lineage>
</organism>
<dbReference type="EMBL" id="GBRH01263751">
    <property type="protein sequence ID" value="JAD34144.1"/>
    <property type="molecule type" value="Transcribed_RNA"/>
</dbReference>
<name>A0A0A8Z453_ARUDO</name>
<sequence length="23" mass="2711">MDYDHETFSGHASLTEQHVYQKS</sequence>
<accession>A0A0A8Z453</accession>
<dbReference type="AlphaFoldDB" id="A0A0A8Z453"/>
<reference evidence="1" key="2">
    <citation type="journal article" date="2015" name="Data Brief">
        <title>Shoot transcriptome of the giant reed, Arundo donax.</title>
        <authorList>
            <person name="Barrero R.A."/>
            <person name="Guerrero F.D."/>
            <person name="Moolhuijzen P."/>
            <person name="Goolsby J.A."/>
            <person name="Tidwell J."/>
            <person name="Bellgard S.E."/>
            <person name="Bellgard M.I."/>
        </authorList>
    </citation>
    <scope>NUCLEOTIDE SEQUENCE</scope>
    <source>
        <tissue evidence="1">Shoot tissue taken approximately 20 cm above the soil surface</tissue>
    </source>
</reference>
<protein>
    <submittedName>
        <fullName evidence="1">Uncharacterized protein</fullName>
    </submittedName>
</protein>